<protein>
    <recommendedName>
        <fullName evidence="3">Ava_C0101 and related proteins</fullName>
    </recommendedName>
</protein>
<dbReference type="Pfam" id="PF19459">
    <property type="entry name" value="DUF5996"/>
    <property type="match status" value="1"/>
</dbReference>
<reference evidence="2" key="1">
    <citation type="submission" date="2016-06" db="EMBL/GenBank/DDBJ databases">
        <authorList>
            <person name="Varghese N."/>
            <person name="Submissions Spin"/>
        </authorList>
    </citation>
    <scope>NUCLEOTIDE SEQUENCE [LARGE SCALE GENOMIC DNA]</scope>
    <source>
        <strain evidence="2">DSM 44814</strain>
    </source>
</reference>
<evidence type="ECO:0000313" key="1">
    <source>
        <dbReference type="EMBL" id="SCL50859.1"/>
    </source>
</evidence>
<organism evidence="1 2">
    <name type="scientific">Micromonospora eburnea</name>
    <dbReference type="NCBI Taxonomy" id="227316"/>
    <lineage>
        <taxon>Bacteria</taxon>
        <taxon>Bacillati</taxon>
        <taxon>Actinomycetota</taxon>
        <taxon>Actinomycetes</taxon>
        <taxon>Micromonosporales</taxon>
        <taxon>Micromonosporaceae</taxon>
        <taxon>Micromonospora</taxon>
    </lineage>
</organism>
<evidence type="ECO:0000313" key="2">
    <source>
        <dbReference type="Proteomes" id="UP000199696"/>
    </source>
</evidence>
<dbReference type="AlphaFoldDB" id="A0A1C6UAF3"/>
<evidence type="ECO:0008006" key="3">
    <source>
        <dbReference type="Google" id="ProtNLM"/>
    </source>
</evidence>
<sequence>MTELFPPIPLSEWADSKETVHRFAQIVGKIRLDQAPPRNHWWHVPFHLTGRGITSRPMGRDVMFAIDFDFVDHRLVINTLAGQTVSFPLQGLSVAAFHERLFTALSHLGIRAHIEAKPYDLTDSIPFAEDTTHAAYDPYWVNRYWQVLSQVGLVLEEYAARCNAKTSPVHHFWHTFDIAVTRFSGRRVPQPDTVDPVTREAYSHEVISAGFWFGDQNIPEPAFYSYTAPEPDGLTEEPLRPAQARWIESRGAHLALLTYDDARAATDPHATVLDFLESAYQAGAHRAGWDTGKLRTQYAP</sequence>
<dbReference type="STRING" id="227316.GA0070604_2227"/>
<name>A0A1C6UAF3_9ACTN</name>
<accession>A0A1C6UAF3</accession>
<dbReference type="InterPro" id="IPR046038">
    <property type="entry name" value="DUF5996"/>
</dbReference>
<dbReference type="EMBL" id="FMHY01000002">
    <property type="protein sequence ID" value="SCL50859.1"/>
    <property type="molecule type" value="Genomic_DNA"/>
</dbReference>
<dbReference type="OrthoDB" id="9800945at2"/>
<keyword evidence="2" id="KW-1185">Reference proteome</keyword>
<dbReference type="Proteomes" id="UP000199696">
    <property type="component" value="Unassembled WGS sequence"/>
</dbReference>
<proteinExistence type="predicted"/>
<dbReference type="RefSeq" id="WP_091117880.1">
    <property type="nucleotide sequence ID" value="NZ_FMHY01000002.1"/>
</dbReference>
<gene>
    <name evidence="1" type="ORF">GA0070604_2227</name>
</gene>